<evidence type="ECO:0000313" key="2">
    <source>
        <dbReference type="EMBL" id="OCK83926.1"/>
    </source>
</evidence>
<organism evidence="2 3">
    <name type="scientific">Lepidopterella palustris CBS 459.81</name>
    <dbReference type="NCBI Taxonomy" id="1314670"/>
    <lineage>
        <taxon>Eukaryota</taxon>
        <taxon>Fungi</taxon>
        <taxon>Dikarya</taxon>
        <taxon>Ascomycota</taxon>
        <taxon>Pezizomycotina</taxon>
        <taxon>Dothideomycetes</taxon>
        <taxon>Pleosporomycetidae</taxon>
        <taxon>Mytilinidiales</taxon>
        <taxon>Argynnaceae</taxon>
        <taxon>Lepidopterella</taxon>
    </lineage>
</organism>
<dbReference type="InterPro" id="IPR052523">
    <property type="entry name" value="Trichothecene_AcTrans"/>
</dbReference>
<dbReference type="CDD" id="cd04301">
    <property type="entry name" value="NAT_SF"/>
    <property type="match status" value="1"/>
</dbReference>
<dbReference type="OrthoDB" id="2832510at2759"/>
<keyword evidence="3" id="KW-1185">Reference proteome</keyword>
<dbReference type="PROSITE" id="PS51186">
    <property type="entry name" value="GNAT"/>
    <property type="match status" value="1"/>
</dbReference>
<evidence type="ECO:0000313" key="3">
    <source>
        <dbReference type="Proteomes" id="UP000250266"/>
    </source>
</evidence>
<protein>
    <submittedName>
        <fullName evidence="2">Acyl-CoA N-acyltransferase</fullName>
    </submittedName>
</protein>
<evidence type="ECO:0000259" key="1">
    <source>
        <dbReference type="PROSITE" id="PS51186"/>
    </source>
</evidence>
<sequence>MTSPFKVLPVSPEDLEAAILVGERAFQHDSLRLAIFPPQKISPSNPHEERSFRLARLQKRLSSPHSHYFKCIDSSITPARLVGISGWFAPGGTQWKGDAVQDGDVEEGLPKCMDADLHRATAEGMKKARERALKEDWDVWYLGSLAIDPTYQGKGIGKMLMQWGCEQSDRDGLPLYLEATPAGRGLYEKCGFESVEELTWPGVMHEGESYRMAIMVRKPKRRRVVVDEVRPGTEREVVSRMN</sequence>
<keyword evidence="2" id="KW-0808">Transferase</keyword>
<dbReference type="PANTHER" id="PTHR42791">
    <property type="entry name" value="GNAT FAMILY ACETYLTRANSFERASE"/>
    <property type="match status" value="1"/>
</dbReference>
<dbReference type="Gene3D" id="3.40.630.30">
    <property type="match status" value="1"/>
</dbReference>
<name>A0A8E2EH56_9PEZI</name>
<dbReference type="GO" id="GO:0016747">
    <property type="term" value="F:acyltransferase activity, transferring groups other than amino-acyl groups"/>
    <property type="evidence" value="ECO:0007669"/>
    <property type="project" value="InterPro"/>
</dbReference>
<dbReference type="InterPro" id="IPR016181">
    <property type="entry name" value="Acyl_CoA_acyltransferase"/>
</dbReference>
<proteinExistence type="predicted"/>
<dbReference type="Pfam" id="PF13508">
    <property type="entry name" value="Acetyltransf_7"/>
    <property type="match status" value="1"/>
</dbReference>
<keyword evidence="2" id="KW-0012">Acyltransferase</keyword>
<dbReference type="PANTHER" id="PTHR42791:SF2">
    <property type="entry name" value="N-ACETYLTRANSFERASE DOMAIN-CONTAINING PROTEIN"/>
    <property type="match status" value="1"/>
</dbReference>
<dbReference type="AlphaFoldDB" id="A0A8E2EH56"/>
<dbReference type="InterPro" id="IPR000182">
    <property type="entry name" value="GNAT_dom"/>
</dbReference>
<feature type="domain" description="N-acetyltransferase" evidence="1">
    <location>
        <begin position="132"/>
        <end position="217"/>
    </location>
</feature>
<dbReference type="EMBL" id="KV744849">
    <property type="protein sequence ID" value="OCK83926.1"/>
    <property type="molecule type" value="Genomic_DNA"/>
</dbReference>
<dbReference type="SUPFAM" id="SSF55729">
    <property type="entry name" value="Acyl-CoA N-acyltransferases (Nat)"/>
    <property type="match status" value="1"/>
</dbReference>
<gene>
    <name evidence="2" type="ORF">K432DRAFT_379067</name>
</gene>
<dbReference type="Proteomes" id="UP000250266">
    <property type="component" value="Unassembled WGS sequence"/>
</dbReference>
<reference evidence="2 3" key="1">
    <citation type="journal article" date="2016" name="Nat. Commun.">
        <title>Ectomycorrhizal ecology is imprinted in the genome of the dominant symbiotic fungus Cenococcum geophilum.</title>
        <authorList>
            <consortium name="DOE Joint Genome Institute"/>
            <person name="Peter M."/>
            <person name="Kohler A."/>
            <person name="Ohm R.A."/>
            <person name="Kuo A."/>
            <person name="Krutzmann J."/>
            <person name="Morin E."/>
            <person name="Arend M."/>
            <person name="Barry K.W."/>
            <person name="Binder M."/>
            <person name="Choi C."/>
            <person name="Clum A."/>
            <person name="Copeland A."/>
            <person name="Grisel N."/>
            <person name="Haridas S."/>
            <person name="Kipfer T."/>
            <person name="LaButti K."/>
            <person name="Lindquist E."/>
            <person name="Lipzen A."/>
            <person name="Maire R."/>
            <person name="Meier B."/>
            <person name="Mihaltcheva S."/>
            <person name="Molinier V."/>
            <person name="Murat C."/>
            <person name="Poggeler S."/>
            <person name="Quandt C.A."/>
            <person name="Sperisen C."/>
            <person name="Tritt A."/>
            <person name="Tisserant E."/>
            <person name="Crous P.W."/>
            <person name="Henrissat B."/>
            <person name="Nehls U."/>
            <person name="Egli S."/>
            <person name="Spatafora J.W."/>
            <person name="Grigoriev I.V."/>
            <person name="Martin F.M."/>
        </authorList>
    </citation>
    <scope>NUCLEOTIDE SEQUENCE [LARGE SCALE GENOMIC DNA]</scope>
    <source>
        <strain evidence="2 3">CBS 459.81</strain>
    </source>
</reference>
<accession>A0A8E2EH56</accession>